<proteinExistence type="predicted"/>
<gene>
    <name evidence="1" type="ORF">ASPWEDRAFT_35015</name>
</gene>
<name>A0A1L9S2S1_ASPWE</name>
<dbReference type="EMBL" id="KV878209">
    <property type="protein sequence ID" value="OJJ41460.1"/>
    <property type="molecule type" value="Genomic_DNA"/>
</dbReference>
<evidence type="ECO:0000313" key="1">
    <source>
        <dbReference type="EMBL" id="OJJ41460.1"/>
    </source>
</evidence>
<dbReference type="VEuPathDB" id="FungiDB:ASPWEDRAFT_35015"/>
<evidence type="ECO:0000313" key="2">
    <source>
        <dbReference type="Proteomes" id="UP000184383"/>
    </source>
</evidence>
<accession>A0A1L9S2S1</accession>
<sequence>MPKPPPSWPLTGPRNCLQTAGPSPTPFSLVPAAALRLPVSVLPLAFFFSFPFVDLQSFLQGKSQHLPLLQSNKDFPLSSPPQLSVSRAPSYPLNSSTPLFKLISHLKQFNFNKGSLFKAT</sequence>
<keyword evidence="2" id="KW-1185">Reference proteome</keyword>
<protein>
    <submittedName>
        <fullName evidence="1">Uncharacterized protein</fullName>
    </submittedName>
</protein>
<dbReference type="RefSeq" id="XP_040695136.1">
    <property type="nucleotide sequence ID" value="XM_040834133.1"/>
</dbReference>
<reference evidence="2" key="1">
    <citation type="journal article" date="2017" name="Genome Biol.">
        <title>Comparative genomics reveals high biological diversity and specific adaptations in the industrially and medically important fungal genus Aspergillus.</title>
        <authorList>
            <person name="de Vries R.P."/>
            <person name="Riley R."/>
            <person name="Wiebenga A."/>
            <person name="Aguilar-Osorio G."/>
            <person name="Amillis S."/>
            <person name="Uchima C.A."/>
            <person name="Anderluh G."/>
            <person name="Asadollahi M."/>
            <person name="Askin M."/>
            <person name="Barry K."/>
            <person name="Battaglia E."/>
            <person name="Bayram O."/>
            <person name="Benocci T."/>
            <person name="Braus-Stromeyer S.A."/>
            <person name="Caldana C."/>
            <person name="Canovas D."/>
            <person name="Cerqueira G.C."/>
            <person name="Chen F."/>
            <person name="Chen W."/>
            <person name="Choi C."/>
            <person name="Clum A."/>
            <person name="Dos Santos R.A."/>
            <person name="Damasio A.R."/>
            <person name="Diallinas G."/>
            <person name="Emri T."/>
            <person name="Fekete E."/>
            <person name="Flipphi M."/>
            <person name="Freyberg S."/>
            <person name="Gallo A."/>
            <person name="Gournas C."/>
            <person name="Habgood R."/>
            <person name="Hainaut M."/>
            <person name="Harispe M.L."/>
            <person name="Henrissat B."/>
            <person name="Hilden K.S."/>
            <person name="Hope R."/>
            <person name="Hossain A."/>
            <person name="Karabika E."/>
            <person name="Karaffa L."/>
            <person name="Karanyi Z."/>
            <person name="Krasevec N."/>
            <person name="Kuo A."/>
            <person name="Kusch H."/>
            <person name="LaButti K."/>
            <person name="Lagendijk E.L."/>
            <person name="Lapidus A."/>
            <person name="Levasseur A."/>
            <person name="Lindquist E."/>
            <person name="Lipzen A."/>
            <person name="Logrieco A.F."/>
            <person name="MacCabe A."/>
            <person name="Maekelae M.R."/>
            <person name="Malavazi I."/>
            <person name="Melin P."/>
            <person name="Meyer V."/>
            <person name="Mielnichuk N."/>
            <person name="Miskei M."/>
            <person name="Molnar A.P."/>
            <person name="Mule G."/>
            <person name="Ngan C.Y."/>
            <person name="Orejas M."/>
            <person name="Orosz E."/>
            <person name="Ouedraogo J.P."/>
            <person name="Overkamp K.M."/>
            <person name="Park H.-S."/>
            <person name="Perrone G."/>
            <person name="Piumi F."/>
            <person name="Punt P.J."/>
            <person name="Ram A.F."/>
            <person name="Ramon A."/>
            <person name="Rauscher S."/>
            <person name="Record E."/>
            <person name="Riano-Pachon D.M."/>
            <person name="Robert V."/>
            <person name="Roehrig J."/>
            <person name="Ruller R."/>
            <person name="Salamov A."/>
            <person name="Salih N.S."/>
            <person name="Samson R.A."/>
            <person name="Sandor E."/>
            <person name="Sanguinetti M."/>
            <person name="Schuetze T."/>
            <person name="Sepcic K."/>
            <person name="Shelest E."/>
            <person name="Sherlock G."/>
            <person name="Sophianopoulou V."/>
            <person name="Squina F.M."/>
            <person name="Sun H."/>
            <person name="Susca A."/>
            <person name="Todd R.B."/>
            <person name="Tsang A."/>
            <person name="Unkles S.E."/>
            <person name="van de Wiele N."/>
            <person name="van Rossen-Uffink D."/>
            <person name="Oliveira J.V."/>
            <person name="Vesth T.C."/>
            <person name="Visser J."/>
            <person name="Yu J.-H."/>
            <person name="Zhou M."/>
            <person name="Andersen M.R."/>
            <person name="Archer D.B."/>
            <person name="Baker S.E."/>
            <person name="Benoit I."/>
            <person name="Brakhage A.A."/>
            <person name="Braus G.H."/>
            <person name="Fischer R."/>
            <person name="Frisvad J.C."/>
            <person name="Goldman G.H."/>
            <person name="Houbraken J."/>
            <person name="Oakley B."/>
            <person name="Pocsi I."/>
            <person name="Scazzocchio C."/>
            <person name="Seiboth B."/>
            <person name="vanKuyk P.A."/>
            <person name="Wortman J."/>
            <person name="Dyer P.S."/>
            <person name="Grigoriev I.V."/>
        </authorList>
    </citation>
    <scope>NUCLEOTIDE SEQUENCE [LARGE SCALE GENOMIC DNA]</scope>
    <source>
        <strain evidence="2">DTO 134E9</strain>
    </source>
</reference>
<organism evidence="1 2">
    <name type="scientific">Aspergillus wentii DTO 134E9</name>
    <dbReference type="NCBI Taxonomy" id="1073089"/>
    <lineage>
        <taxon>Eukaryota</taxon>
        <taxon>Fungi</taxon>
        <taxon>Dikarya</taxon>
        <taxon>Ascomycota</taxon>
        <taxon>Pezizomycotina</taxon>
        <taxon>Eurotiomycetes</taxon>
        <taxon>Eurotiomycetidae</taxon>
        <taxon>Eurotiales</taxon>
        <taxon>Aspergillaceae</taxon>
        <taxon>Aspergillus</taxon>
        <taxon>Aspergillus subgen. Cremei</taxon>
    </lineage>
</organism>
<dbReference type="AlphaFoldDB" id="A0A1L9S2S1"/>
<dbReference type="Proteomes" id="UP000184383">
    <property type="component" value="Unassembled WGS sequence"/>
</dbReference>
<dbReference type="GeneID" id="63749981"/>